<reference evidence="1 2" key="2">
    <citation type="journal article" date="2022" name="Mol. Ecol. Resour.">
        <title>The genomes of chicory, endive, great burdock and yacon provide insights into Asteraceae paleo-polyploidization history and plant inulin production.</title>
        <authorList>
            <person name="Fan W."/>
            <person name="Wang S."/>
            <person name="Wang H."/>
            <person name="Wang A."/>
            <person name="Jiang F."/>
            <person name="Liu H."/>
            <person name="Zhao H."/>
            <person name="Xu D."/>
            <person name="Zhang Y."/>
        </authorList>
    </citation>
    <scope>NUCLEOTIDE SEQUENCE [LARGE SCALE GENOMIC DNA]</scope>
    <source>
        <strain evidence="2">cv. Punajuju</strain>
        <tissue evidence="1">Leaves</tissue>
    </source>
</reference>
<gene>
    <name evidence="1" type="ORF">L2E82_41330</name>
</gene>
<keyword evidence="2" id="KW-1185">Reference proteome</keyword>
<protein>
    <submittedName>
        <fullName evidence="1">Uncharacterized protein</fullName>
    </submittedName>
</protein>
<dbReference type="Proteomes" id="UP001055811">
    <property type="component" value="Linkage Group LG07"/>
</dbReference>
<sequence>MFSMDLAQYGFESRQEFKDAVCALLEVAAKPSLPDLFPILHSLDLLGLLRRDNINATKLLTIFDSIINERLQARSTSSSYDGIATTNKDVLDLLLNLNMKDESSFSQFDMKHLFLSLYIAGMDTTSSTLEWAIAELIRNPEKMEMARFELVKHMKNNDRDINEADISQLPYLHAVIKETLCEV</sequence>
<evidence type="ECO:0000313" key="2">
    <source>
        <dbReference type="Proteomes" id="UP001055811"/>
    </source>
</evidence>
<reference evidence="2" key="1">
    <citation type="journal article" date="2022" name="Mol. Ecol. Resour.">
        <title>The genomes of chicory, endive, great burdock and yacon provide insights into Asteraceae palaeo-polyploidization history and plant inulin production.</title>
        <authorList>
            <person name="Fan W."/>
            <person name="Wang S."/>
            <person name="Wang H."/>
            <person name="Wang A."/>
            <person name="Jiang F."/>
            <person name="Liu H."/>
            <person name="Zhao H."/>
            <person name="Xu D."/>
            <person name="Zhang Y."/>
        </authorList>
    </citation>
    <scope>NUCLEOTIDE SEQUENCE [LARGE SCALE GENOMIC DNA]</scope>
    <source>
        <strain evidence="2">cv. Punajuju</strain>
    </source>
</reference>
<name>A0ACB9ANA1_CICIN</name>
<dbReference type="EMBL" id="CM042015">
    <property type="protein sequence ID" value="KAI3711327.1"/>
    <property type="molecule type" value="Genomic_DNA"/>
</dbReference>
<organism evidence="1 2">
    <name type="scientific">Cichorium intybus</name>
    <name type="common">Chicory</name>
    <dbReference type="NCBI Taxonomy" id="13427"/>
    <lineage>
        <taxon>Eukaryota</taxon>
        <taxon>Viridiplantae</taxon>
        <taxon>Streptophyta</taxon>
        <taxon>Embryophyta</taxon>
        <taxon>Tracheophyta</taxon>
        <taxon>Spermatophyta</taxon>
        <taxon>Magnoliopsida</taxon>
        <taxon>eudicotyledons</taxon>
        <taxon>Gunneridae</taxon>
        <taxon>Pentapetalae</taxon>
        <taxon>asterids</taxon>
        <taxon>campanulids</taxon>
        <taxon>Asterales</taxon>
        <taxon>Asteraceae</taxon>
        <taxon>Cichorioideae</taxon>
        <taxon>Cichorieae</taxon>
        <taxon>Cichoriinae</taxon>
        <taxon>Cichorium</taxon>
    </lineage>
</organism>
<evidence type="ECO:0000313" key="1">
    <source>
        <dbReference type="EMBL" id="KAI3711327.1"/>
    </source>
</evidence>
<proteinExistence type="predicted"/>
<comment type="caution">
    <text evidence="1">The sequence shown here is derived from an EMBL/GenBank/DDBJ whole genome shotgun (WGS) entry which is preliminary data.</text>
</comment>
<accession>A0ACB9ANA1</accession>